<dbReference type="Proteomes" id="UP000295063">
    <property type="component" value="Unassembled WGS sequence"/>
</dbReference>
<dbReference type="AlphaFoldDB" id="A0A4R1Q2H4"/>
<dbReference type="RefSeq" id="WP_132076819.1">
    <property type="nucleotide sequence ID" value="NZ_SLUI01000003.1"/>
</dbReference>
<comment type="caution">
    <text evidence="1">The sequence shown here is derived from an EMBL/GenBank/DDBJ whole genome shotgun (WGS) entry which is preliminary data.</text>
</comment>
<accession>A0A4R1Q2H4</accession>
<evidence type="ECO:0000313" key="2">
    <source>
        <dbReference type="Proteomes" id="UP000295063"/>
    </source>
</evidence>
<dbReference type="EMBL" id="SLUI01000003">
    <property type="protein sequence ID" value="TCL38688.1"/>
    <property type="molecule type" value="Genomic_DNA"/>
</dbReference>
<organism evidence="1 2">
    <name type="scientific">Anaerospora hongkongensis</name>
    <dbReference type="NCBI Taxonomy" id="244830"/>
    <lineage>
        <taxon>Bacteria</taxon>
        <taxon>Bacillati</taxon>
        <taxon>Bacillota</taxon>
        <taxon>Negativicutes</taxon>
        <taxon>Selenomonadales</taxon>
        <taxon>Sporomusaceae</taxon>
        <taxon>Anaerospora</taxon>
    </lineage>
</organism>
<gene>
    <name evidence="1" type="ORF">EV210_103167</name>
</gene>
<name>A0A4R1Q2H4_9FIRM</name>
<protein>
    <submittedName>
        <fullName evidence="1">rRNA-processing protein FCF1</fullName>
    </submittedName>
</protein>
<proteinExistence type="predicted"/>
<evidence type="ECO:0000313" key="1">
    <source>
        <dbReference type="EMBL" id="TCL38688.1"/>
    </source>
</evidence>
<reference evidence="1 2" key="1">
    <citation type="submission" date="2019-03" db="EMBL/GenBank/DDBJ databases">
        <title>Genomic Encyclopedia of Type Strains, Phase IV (KMG-IV): sequencing the most valuable type-strain genomes for metagenomic binning, comparative biology and taxonomic classification.</title>
        <authorList>
            <person name="Goeker M."/>
        </authorList>
    </citation>
    <scope>NUCLEOTIDE SEQUENCE [LARGE SCALE GENOMIC DNA]</scope>
    <source>
        <strain evidence="1 2">DSM 15969</strain>
    </source>
</reference>
<keyword evidence="2" id="KW-1185">Reference proteome</keyword>
<sequence>MVNPLKVIIDSNMVDNFSEMNIDPVSAFANSGYTLYITKDVKREIEALINAVDKRLAHSDEAQRQRDYKKRELAVRILSCAPVRSSGKPQRFSGPGVGVRPTGIPVNRTDNDLVRMAKSAWVLTANYKESHWEKAQALPFLVQWFTLKEKLLANGGDLVAALDETYKERS</sequence>